<dbReference type="InterPro" id="IPR051673">
    <property type="entry name" value="SSDNA_exonuclease_RecJ"/>
</dbReference>
<dbReference type="InterPro" id="IPR038763">
    <property type="entry name" value="DHH_sf"/>
</dbReference>
<dbReference type="PANTHER" id="PTHR30255">
    <property type="entry name" value="SINGLE-STRANDED-DNA-SPECIFIC EXONUCLEASE RECJ"/>
    <property type="match status" value="1"/>
</dbReference>
<sequence>MKLWDTLEPENVKKVLARIEEMIRKASKEKPLKIFAHADADGITSAVLLVAALKTEFIEVTIQSRFRTYEDADIGLDLGAPKEEFTGVAIDHHDHFTWENKYDLIWDSKPTARIVYDLFKDRIPDNQKWKVVVGIAGDGQAELIPDDIWDKYSSLLLTELETIEGESYGKYTHWEAPLYTMLSSPINAISKTGNTYEAYVILKKSDNPLDIIYHPMALAATKRIKDAMNRISRPREISDKLRIINFKRLPVAFCVVNLEESITSNIAYKLRAVHRHKTVIIVNSKTLSGSIRGDLAKYIANKLVAAGFDAGGHPAYCGITLKDSQDIPNLLGALGKICN</sequence>
<gene>
    <name evidence="1" type="ORF">TM448A02160_0009</name>
</gene>
<protein>
    <submittedName>
        <fullName evidence="1">Putative DHH family protein</fullName>
    </submittedName>
</protein>
<dbReference type="PANTHER" id="PTHR30255:SF2">
    <property type="entry name" value="SINGLE-STRANDED-DNA-SPECIFIC EXONUCLEASE RECJ"/>
    <property type="match status" value="1"/>
</dbReference>
<proteinExistence type="predicted"/>
<name>A0A6H1ZW34_9ZZZZ</name>
<accession>A0A6H1ZW34</accession>
<evidence type="ECO:0000313" key="1">
    <source>
        <dbReference type="EMBL" id="QJA51475.1"/>
    </source>
</evidence>
<dbReference type="EMBL" id="MT144266">
    <property type="protein sequence ID" value="QJA51475.1"/>
    <property type="molecule type" value="Genomic_DNA"/>
</dbReference>
<dbReference type="SUPFAM" id="SSF64182">
    <property type="entry name" value="DHH phosphoesterases"/>
    <property type="match status" value="1"/>
</dbReference>
<reference evidence="1" key="1">
    <citation type="submission" date="2020-03" db="EMBL/GenBank/DDBJ databases">
        <title>The deep terrestrial virosphere.</title>
        <authorList>
            <person name="Holmfeldt K."/>
            <person name="Nilsson E."/>
            <person name="Simone D."/>
            <person name="Lopez-Fernandez M."/>
            <person name="Wu X."/>
            <person name="de Brujin I."/>
            <person name="Lundin D."/>
            <person name="Andersson A."/>
            <person name="Bertilsson S."/>
            <person name="Dopson M."/>
        </authorList>
    </citation>
    <scope>NUCLEOTIDE SEQUENCE</scope>
    <source>
        <strain evidence="1">TM448A02160</strain>
    </source>
</reference>
<organism evidence="1">
    <name type="scientific">viral metagenome</name>
    <dbReference type="NCBI Taxonomy" id="1070528"/>
    <lineage>
        <taxon>unclassified sequences</taxon>
        <taxon>metagenomes</taxon>
        <taxon>organismal metagenomes</taxon>
    </lineage>
</organism>
<dbReference type="AlphaFoldDB" id="A0A6H1ZW34"/>